<organism evidence="2 3">
    <name type="scientific">Babesia caballi</name>
    <dbReference type="NCBI Taxonomy" id="5871"/>
    <lineage>
        <taxon>Eukaryota</taxon>
        <taxon>Sar</taxon>
        <taxon>Alveolata</taxon>
        <taxon>Apicomplexa</taxon>
        <taxon>Aconoidasida</taxon>
        <taxon>Piroplasmida</taxon>
        <taxon>Babesiidae</taxon>
        <taxon>Babesia</taxon>
    </lineage>
</organism>
<feature type="region of interest" description="Disordered" evidence="1">
    <location>
        <begin position="496"/>
        <end position="532"/>
    </location>
</feature>
<evidence type="ECO:0000313" key="3">
    <source>
        <dbReference type="Proteomes" id="UP001497744"/>
    </source>
</evidence>
<sequence length="532" mass="55167">MSGRSCGVSSAAVAVWRTRRGLGPQGRVGRQLDAPRETVRVGNAWDAGRRRAPSALGGASLILVGAGAAPGSGGFLLKGAALGRVVVELEAHAGENNAHAQQTRVHSNAHARSIVYHLFQQPLLDGRERLAKPGPAGLAVLLRAAAEADRAGQRQVEELVERQEVQPGEGEAVADQAGLVLAPELGASGAEKRRQNAVEVRSAQVAAASGQVWHDRGGEELVQERLALDAAASLGVRQQRLGLPLGAKPQVQPLTSVHLVGVQVQGHRHGDRQVLGSRLPLWFVVDGAGGEALDHGPPVALWFQQQPLRADVEAGHVEHVLFQTEAVVRGVVLVDRPAEQLPRHGVAGLPAAAGGHEVAAENEWVEKRHVPEDAGGPDVEGVNRRLVAEGLGQTGLGALDDGVQLLDGHVEQQLEGGSASLHGAVVAIGQEADEPGGAAADACQVFAGGHRAGFGGYGEVPDESLSEHCGVKAVATVFRVLVVFLGRGLRVNQAPTQVGGEGASGLGGVPDDEAHGAAEALRDRRGRSSQEF</sequence>
<keyword evidence="3" id="KW-1185">Reference proteome</keyword>
<dbReference type="GeneID" id="94192099"/>
<comment type="caution">
    <text evidence="2">The sequence shown here is derived from an EMBL/GenBank/DDBJ whole genome shotgun (WGS) entry which is preliminary data.</text>
</comment>
<dbReference type="RefSeq" id="XP_067712687.1">
    <property type="nucleotide sequence ID" value="XM_067856586.1"/>
</dbReference>
<reference evidence="2 3" key="1">
    <citation type="submission" date="2021-06" db="EMBL/GenBank/DDBJ databases">
        <title>Genome sequence of Babesia caballi.</title>
        <authorList>
            <person name="Yamagishi J."/>
            <person name="Kidaka T."/>
            <person name="Ochi A."/>
        </authorList>
    </citation>
    <scope>NUCLEOTIDE SEQUENCE [LARGE SCALE GENOMIC DNA]</scope>
    <source>
        <strain evidence="2">USDA-D6B2</strain>
    </source>
</reference>
<feature type="compositionally biased region" description="Gly residues" evidence="1">
    <location>
        <begin position="499"/>
        <end position="508"/>
    </location>
</feature>
<evidence type="ECO:0000256" key="1">
    <source>
        <dbReference type="SAM" id="MobiDB-lite"/>
    </source>
</evidence>
<proteinExistence type="predicted"/>
<dbReference type="Proteomes" id="UP001497744">
    <property type="component" value="Unassembled WGS sequence"/>
</dbReference>
<keyword evidence="2" id="KW-0675">Receptor</keyword>
<protein>
    <submittedName>
        <fullName evidence="2">TonB-dependent hemoglobin/transferrin/lactoferrin family receptor</fullName>
    </submittedName>
</protein>
<feature type="compositionally biased region" description="Basic and acidic residues" evidence="1">
    <location>
        <begin position="512"/>
        <end position="532"/>
    </location>
</feature>
<name>A0AAV4LL52_BABCB</name>
<dbReference type="AlphaFoldDB" id="A0AAV4LL52"/>
<gene>
    <name evidence="2" type="ORF">BcabD6B2_00510</name>
</gene>
<evidence type="ECO:0000313" key="2">
    <source>
        <dbReference type="EMBL" id="GIX60616.1"/>
    </source>
</evidence>
<dbReference type="EMBL" id="BPLF01000001">
    <property type="protein sequence ID" value="GIX60616.1"/>
    <property type="molecule type" value="Genomic_DNA"/>
</dbReference>
<accession>A0AAV4LL52</accession>